<gene>
    <name evidence="3" type="ORF">Cadr_000013878</name>
</gene>
<dbReference type="Proteomes" id="UP000299084">
    <property type="component" value="Unassembled WGS sequence"/>
</dbReference>
<keyword evidence="4" id="KW-1185">Reference proteome</keyword>
<keyword evidence="2" id="KW-0732">Signal</keyword>
<proteinExistence type="predicted"/>
<dbReference type="EMBL" id="JWIN03000013">
    <property type="protein sequence ID" value="KAB1268317.1"/>
    <property type="molecule type" value="Genomic_DNA"/>
</dbReference>
<accession>A0A5N4DB53</accession>
<name>A0A5N4DB53_CAMDR</name>
<reference evidence="3 4" key="1">
    <citation type="journal article" date="2019" name="Mol. Ecol. Resour.">
        <title>Improving Illumina assemblies with Hi-C and long reads: an example with the North African dromedary.</title>
        <authorList>
            <person name="Elbers J.P."/>
            <person name="Rogers M.F."/>
            <person name="Perelman P.L."/>
            <person name="Proskuryakova A.A."/>
            <person name="Serdyukova N.A."/>
            <person name="Johnson W.E."/>
            <person name="Horin P."/>
            <person name="Corander J."/>
            <person name="Murphy D."/>
            <person name="Burger P.A."/>
        </authorList>
    </citation>
    <scope>NUCLEOTIDE SEQUENCE [LARGE SCALE GENOMIC DNA]</scope>
    <source>
        <strain evidence="3">Drom800</strain>
        <tissue evidence="3">Blood</tissue>
    </source>
</reference>
<dbReference type="AlphaFoldDB" id="A0A5N4DB53"/>
<evidence type="ECO:0000313" key="4">
    <source>
        <dbReference type="Proteomes" id="UP000299084"/>
    </source>
</evidence>
<evidence type="ECO:0000256" key="1">
    <source>
        <dbReference type="SAM" id="MobiDB-lite"/>
    </source>
</evidence>
<feature type="signal peptide" evidence="2">
    <location>
        <begin position="1"/>
        <end position="24"/>
    </location>
</feature>
<feature type="region of interest" description="Disordered" evidence="1">
    <location>
        <begin position="172"/>
        <end position="206"/>
    </location>
</feature>
<protein>
    <submittedName>
        <fullName evidence="3">Uncharacterized protein</fullName>
    </submittedName>
</protein>
<organism evidence="3 4">
    <name type="scientific">Camelus dromedarius</name>
    <name type="common">Dromedary</name>
    <name type="synonym">Arabian camel</name>
    <dbReference type="NCBI Taxonomy" id="9838"/>
    <lineage>
        <taxon>Eukaryota</taxon>
        <taxon>Metazoa</taxon>
        <taxon>Chordata</taxon>
        <taxon>Craniata</taxon>
        <taxon>Vertebrata</taxon>
        <taxon>Euteleostomi</taxon>
        <taxon>Mammalia</taxon>
        <taxon>Eutheria</taxon>
        <taxon>Laurasiatheria</taxon>
        <taxon>Artiodactyla</taxon>
        <taxon>Tylopoda</taxon>
        <taxon>Camelidae</taxon>
        <taxon>Camelus</taxon>
    </lineage>
</organism>
<sequence>MPGPWKQIWPLACGFSLCYNCALATCPHPAWLPSHPHSLGSRRIMVNAQSAWHTVLVLALLDPVPLGEKERDSLSICPDNQSHVPTHLPYGHGFLKTPCGLCPLEPTISNLHTSDGLTGLQVGNLRSRAVGWLLWAELRSPNFCPQYLRIGTARHRGSRRAAAYKAKERGFRGSQPCQHPVISDSMGKQTPAVEAPQPNMSSEMTKGVSLPNISHPWQRACRQPASRGRGGRTGQTWALKADLASTRCFCLCYSCGQHPELHNSLLAWSPLPVARAESLDGTFGTTWGFKGLFLPEGAADPANTGPQTHRRIAKLRRSPQIKFPGPGWTQTTVTLGHGRGGVASQGTSYQLLPRAGPGPLARAGTKAWTQSQWTHDGDEGLSHGQSCLMMEEAVPGSAEFASKRGKDQMSHGRLAKMTPKATSCLERVGV</sequence>
<evidence type="ECO:0000313" key="3">
    <source>
        <dbReference type="EMBL" id="KAB1268317.1"/>
    </source>
</evidence>
<comment type="caution">
    <text evidence="3">The sequence shown here is derived from an EMBL/GenBank/DDBJ whole genome shotgun (WGS) entry which is preliminary data.</text>
</comment>
<evidence type="ECO:0000256" key="2">
    <source>
        <dbReference type="SAM" id="SignalP"/>
    </source>
</evidence>
<feature type="chain" id="PRO_5024408890" evidence="2">
    <location>
        <begin position="25"/>
        <end position="430"/>
    </location>
</feature>